<name>A0A6G9ID35_9GAMM</name>
<gene>
    <name evidence="1" type="ORF">IPMB12_10830</name>
</gene>
<organism evidence="1 2">
    <name type="scientific">Zophobihabitans entericus</name>
    <dbReference type="NCBI Taxonomy" id="1635327"/>
    <lineage>
        <taxon>Bacteria</taxon>
        <taxon>Pseudomonadati</taxon>
        <taxon>Pseudomonadota</taxon>
        <taxon>Gammaproteobacteria</taxon>
        <taxon>Orbales</taxon>
        <taxon>Orbaceae</taxon>
        <taxon>Zophobihabitans</taxon>
    </lineage>
</organism>
<keyword evidence="1" id="KW-0238">DNA-binding</keyword>
<dbReference type="KEGG" id="orb:IPMB12_10830"/>
<evidence type="ECO:0000313" key="1">
    <source>
        <dbReference type="EMBL" id="QIQ22133.1"/>
    </source>
</evidence>
<dbReference type="RefSeq" id="WP_166917430.1">
    <property type="nucleotide sequence ID" value="NZ_CP050253.1"/>
</dbReference>
<dbReference type="GO" id="GO:0003677">
    <property type="term" value="F:DNA binding"/>
    <property type="evidence" value="ECO:0007669"/>
    <property type="project" value="UniProtKB-KW"/>
</dbReference>
<proteinExistence type="predicted"/>
<sequence>MQEIRCTHCNKKLAEGTLLNLRIKCLRCKSINYFSTH</sequence>
<reference evidence="1 2" key="1">
    <citation type="submission" date="2020-03" db="EMBL/GenBank/DDBJ databases">
        <title>Complete genome sequence of Orbus sp. IPMB12 (BCRC 80908).</title>
        <authorList>
            <person name="Lo W.-S."/>
            <person name="Chang T.-H."/>
            <person name="Kuo C.-H."/>
        </authorList>
    </citation>
    <scope>NUCLEOTIDE SEQUENCE [LARGE SCALE GENOMIC DNA]</scope>
    <source>
        <strain evidence="1 2">IPMB12</strain>
    </source>
</reference>
<dbReference type="InterPro" id="IPR019294">
    <property type="entry name" value="Translation_reg_Com"/>
</dbReference>
<dbReference type="AlphaFoldDB" id="A0A6G9ID35"/>
<dbReference type="InParanoid" id="A0A6G9ID35"/>
<keyword evidence="2" id="KW-1185">Reference proteome</keyword>
<dbReference type="EMBL" id="CP050253">
    <property type="protein sequence ID" value="QIQ22133.1"/>
    <property type="molecule type" value="Genomic_DNA"/>
</dbReference>
<protein>
    <submittedName>
        <fullName evidence="1">Com family DNA-binding transcriptional regulator</fullName>
    </submittedName>
</protein>
<dbReference type="Pfam" id="PF10122">
    <property type="entry name" value="Zn_ribbon_Com"/>
    <property type="match status" value="1"/>
</dbReference>
<evidence type="ECO:0000313" key="2">
    <source>
        <dbReference type="Proteomes" id="UP000501168"/>
    </source>
</evidence>
<accession>A0A6G9ID35</accession>
<dbReference type="Proteomes" id="UP000501168">
    <property type="component" value="Chromosome"/>
</dbReference>